<organism evidence="3 4">
    <name type="scientific">Actinacidiphila polyblastidii</name>
    <dbReference type="NCBI Taxonomy" id="3110430"/>
    <lineage>
        <taxon>Bacteria</taxon>
        <taxon>Bacillati</taxon>
        <taxon>Actinomycetota</taxon>
        <taxon>Actinomycetes</taxon>
        <taxon>Kitasatosporales</taxon>
        <taxon>Streptomycetaceae</taxon>
        <taxon>Actinacidiphila</taxon>
    </lineage>
</organism>
<reference evidence="3 4" key="1">
    <citation type="submission" date="2023-12" db="EMBL/GenBank/DDBJ databases">
        <title>Streptomyces sp. V4-01.</title>
        <authorList>
            <person name="Somphong A."/>
            <person name="Phongsopitanun W."/>
        </authorList>
    </citation>
    <scope>NUCLEOTIDE SEQUENCE [LARGE SCALE GENOMIC DNA]</scope>
    <source>
        <strain evidence="3 4">V4-01</strain>
    </source>
</reference>
<name>A0ABU7PFV1_9ACTN</name>
<dbReference type="Proteomes" id="UP001344658">
    <property type="component" value="Unassembled WGS sequence"/>
</dbReference>
<dbReference type="EMBL" id="JAZEWV010000014">
    <property type="protein sequence ID" value="MEE4543952.1"/>
    <property type="molecule type" value="Genomic_DNA"/>
</dbReference>
<gene>
    <name evidence="3" type="ORF">V2S66_18485</name>
</gene>
<dbReference type="RefSeq" id="WP_330796820.1">
    <property type="nucleotide sequence ID" value="NZ_JAZEWV010000014.1"/>
</dbReference>
<accession>A0ABU7PFV1</accession>
<sequence length="518" mass="55161">MSLGEPGHETNTPSNIGPLRFEWACDLRRRWAESRRETVENRCPDCAARLSRYSDQPRCAACTRGSALPAGIWEHPALAAALAEWDFGALFRQVRAATGISQGTLAELTGLSQGAISQLEAGTRRLTHIDRVRDVLRALQVPDRISPLTRRAVQAEDVWESPADVAIRLTDTLATNTDPSVLGVFSTAVQDVVSRYDTLGPAALVPDLVRLRRQLQRLLEGRQPPILHTGLFRLAGQIAALLAYMAVNADRPLLSDAYSAEALALATETGDLDLIMWIHGTRSLRHYYAGNYAEALGAARTGVDLAPDSAQAIRLLANGQARALARLGDRAGAHRALGRAEDLSGRHNVPAALTPCISLDPYGLARTRANAATAHLALGETAQVLLLAGQITQDSADPWSRALVTLDAATAHLDTPEVEQAMALGAAAITQAAGPPILSVVKRAHELADRAAATWASLPAVAAYSEILRNWSATPAVAGLGSPATMIATTDRGKAPARADRPSSRPDGVPRQPAARPR</sequence>
<proteinExistence type="predicted"/>
<dbReference type="InterPro" id="IPR011990">
    <property type="entry name" value="TPR-like_helical_dom_sf"/>
</dbReference>
<protein>
    <submittedName>
        <fullName evidence="3">Helix-turn-helix transcriptional regulator</fullName>
    </submittedName>
</protein>
<dbReference type="SMART" id="SM00530">
    <property type="entry name" value="HTH_XRE"/>
    <property type="match status" value="1"/>
</dbReference>
<evidence type="ECO:0000313" key="3">
    <source>
        <dbReference type="EMBL" id="MEE4543952.1"/>
    </source>
</evidence>
<evidence type="ECO:0000313" key="4">
    <source>
        <dbReference type="Proteomes" id="UP001344658"/>
    </source>
</evidence>
<dbReference type="Pfam" id="PF13560">
    <property type="entry name" value="HTH_31"/>
    <property type="match status" value="1"/>
</dbReference>
<dbReference type="InterPro" id="IPR001387">
    <property type="entry name" value="Cro/C1-type_HTH"/>
</dbReference>
<comment type="caution">
    <text evidence="3">The sequence shown here is derived from an EMBL/GenBank/DDBJ whole genome shotgun (WGS) entry which is preliminary data.</text>
</comment>
<dbReference type="SUPFAM" id="SSF47413">
    <property type="entry name" value="lambda repressor-like DNA-binding domains"/>
    <property type="match status" value="1"/>
</dbReference>
<dbReference type="InterPro" id="IPR010982">
    <property type="entry name" value="Lambda_DNA-bd_dom_sf"/>
</dbReference>
<dbReference type="Gene3D" id="1.25.40.10">
    <property type="entry name" value="Tetratricopeptide repeat domain"/>
    <property type="match status" value="1"/>
</dbReference>
<feature type="region of interest" description="Disordered" evidence="1">
    <location>
        <begin position="489"/>
        <end position="518"/>
    </location>
</feature>
<evidence type="ECO:0000259" key="2">
    <source>
        <dbReference type="PROSITE" id="PS50943"/>
    </source>
</evidence>
<feature type="compositionally biased region" description="Basic and acidic residues" evidence="1">
    <location>
        <begin position="491"/>
        <end position="504"/>
    </location>
</feature>
<keyword evidence="4" id="KW-1185">Reference proteome</keyword>
<evidence type="ECO:0000256" key="1">
    <source>
        <dbReference type="SAM" id="MobiDB-lite"/>
    </source>
</evidence>
<feature type="domain" description="HTH cro/C1-type" evidence="2">
    <location>
        <begin position="91"/>
        <end position="145"/>
    </location>
</feature>
<dbReference type="PROSITE" id="PS50943">
    <property type="entry name" value="HTH_CROC1"/>
    <property type="match status" value="1"/>
</dbReference>
<dbReference type="Gene3D" id="1.10.260.40">
    <property type="entry name" value="lambda repressor-like DNA-binding domains"/>
    <property type="match status" value="1"/>
</dbReference>
<dbReference type="CDD" id="cd00093">
    <property type="entry name" value="HTH_XRE"/>
    <property type="match status" value="1"/>
</dbReference>